<dbReference type="GeneID" id="54589521"/>
<dbReference type="Gene3D" id="2.160.20.80">
    <property type="entry name" value="E3 ubiquitin-protein ligase SopA"/>
    <property type="match status" value="1"/>
</dbReference>
<evidence type="ECO:0000313" key="1">
    <source>
        <dbReference type="EMBL" id="KAF2245345.1"/>
    </source>
</evidence>
<dbReference type="SUPFAM" id="SSF141571">
    <property type="entry name" value="Pentapeptide repeat-like"/>
    <property type="match status" value="1"/>
</dbReference>
<dbReference type="OrthoDB" id="3787683at2759"/>
<sequence length="326" mass="37776">MATGAFNANARNFRPLTLLQHPARTRLHYTDIDEWLDSITGCSAPLTKHNWVDGPCEKRDDPTSWITDKPDTDIDTFYNVAVGLLLQNDRLRYRPELLKFLTEAAPHALWAVFCSPWAWSWEAYDWGMEWELVLRKCAWIFNGYPVDQYAVCIPTTPDTTGEFAIHWDIPYRCYFKPGNGRVEGFNVTFAKLRIWTLKTDKSLISNSTWNGVTITNCIFMRCSFRNTTFTNVHFLDCTFTDVDFCDVTITNSLIANTNIDGTSIRNSRFDSASWCYNKFVRCVIDDVRSIKSNWTQIWYTGMNIFDYTESERSENWVGNMANESTC</sequence>
<gene>
    <name evidence="1" type="ORF">BU26DRAFT_67194</name>
</gene>
<accession>A0A6A6I492</accession>
<dbReference type="Pfam" id="PF13576">
    <property type="entry name" value="Pentapeptide_3"/>
    <property type="match status" value="1"/>
</dbReference>
<dbReference type="RefSeq" id="XP_033680349.1">
    <property type="nucleotide sequence ID" value="XM_033836191.1"/>
</dbReference>
<reference evidence="1" key="1">
    <citation type="journal article" date="2020" name="Stud. Mycol.">
        <title>101 Dothideomycetes genomes: a test case for predicting lifestyles and emergence of pathogens.</title>
        <authorList>
            <person name="Haridas S."/>
            <person name="Albert R."/>
            <person name="Binder M."/>
            <person name="Bloem J."/>
            <person name="Labutti K."/>
            <person name="Salamov A."/>
            <person name="Andreopoulos B."/>
            <person name="Baker S."/>
            <person name="Barry K."/>
            <person name="Bills G."/>
            <person name="Bluhm B."/>
            <person name="Cannon C."/>
            <person name="Castanera R."/>
            <person name="Culley D."/>
            <person name="Daum C."/>
            <person name="Ezra D."/>
            <person name="Gonzalez J."/>
            <person name="Henrissat B."/>
            <person name="Kuo A."/>
            <person name="Liang C."/>
            <person name="Lipzen A."/>
            <person name="Lutzoni F."/>
            <person name="Magnuson J."/>
            <person name="Mondo S."/>
            <person name="Nolan M."/>
            <person name="Ohm R."/>
            <person name="Pangilinan J."/>
            <person name="Park H.-J."/>
            <person name="Ramirez L."/>
            <person name="Alfaro M."/>
            <person name="Sun H."/>
            <person name="Tritt A."/>
            <person name="Yoshinaga Y."/>
            <person name="Zwiers L.-H."/>
            <person name="Turgeon B."/>
            <person name="Goodwin S."/>
            <person name="Spatafora J."/>
            <person name="Crous P."/>
            <person name="Grigoriev I."/>
        </authorList>
    </citation>
    <scope>NUCLEOTIDE SEQUENCE</scope>
    <source>
        <strain evidence="1">CBS 122368</strain>
    </source>
</reference>
<dbReference type="InterPro" id="IPR001646">
    <property type="entry name" value="5peptide_repeat"/>
</dbReference>
<evidence type="ECO:0000313" key="2">
    <source>
        <dbReference type="Proteomes" id="UP000800094"/>
    </source>
</evidence>
<organism evidence="1 2">
    <name type="scientific">Trematosphaeria pertusa</name>
    <dbReference type="NCBI Taxonomy" id="390896"/>
    <lineage>
        <taxon>Eukaryota</taxon>
        <taxon>Fungi</taxon>
        <taxon>Dikarya</taxon>
        <taxon>Ascomycota</taxon>
        <taxon>Pezizomycotina</taxon>
        <taxon>Dothideomycetes</taxon>
        <taxon>Pleosporomycetidae</taxon>
        <taxon>Pleosporales</taxon>
        <taxon>Massarineae</taxon>
        <taxon>Trematosphaeriaceae</taxon>
        <taxon>Trematosphaeria</taxon>
    </lineage>
</organism>
<keyword evidence="2" id="KW-1185">Reference proteome</keyword>
<dbReference type="Proteomes" id="UP000800094">
    <property type="component" value="Unassembled WGS sequence"/>
</dbReference>
<proteinExistence type="predicted"/>
<name>A0A6A6I492_9PLEO</name>
<protein>
    <recommendedName>
        <fullName evidence="3">Glycoside hydrolase family 28 protein</fullName>
    </recommendedName>
</protein>
<dbReference type="EMBL" id="ML987200">
    <property type="protein sequence ID" value="KAF2245345.1"/>
    <property type="molecule type" value="Genomic_DNA"/>
</dbReference>
<dbReference type="AlphaFoldDB" id="A0A6A6I492"/>
<evidence type="ECO:0008006" key="3">
    <source>
        <dbReference type="Google" id="ProtNLM"/>
    </source>
</evidence>